<reference evidence="3" key="1">
    <citation type="journal article" date="2018" name="Genome Biol.">
        <title>SKESA: strategic k-mer extension for scrupulous assemblies.</title>
        <authorList>
            <person name="Souvorov A."/>
            <person name="Agarwala R."/>
            <person name="Lipman D.J."/>
        </authorList>
    </citation>
    <scope>NUCLEOTIDE SEQUENCE</scope>
    <source>
        <strain evidence="3">Salmonella enterica</strain>
    </source>
</reference>
<dbReference type="Pfam" id="PF07087">
    <property type="entry name" value="DUF1353"/>
    <property type="match status" value="1"/>
</dbReference>
<organism evidence="3">
    <name type="scientific">Salmonella enterica subsp. enterica serovar Give</name>
    <dbReference type="NCBI Taxonomy" id="46626"/>
    <lineage>
        <taxon>Bacteria</taxon>
        <taxon>Pseudomonadati</taxon>
        <taxon>Pseudomonadota</taxon>
        <taxon>Gammaproteobacteria</taxon>
        <taxon>Enterobacterales</taxon>
        <taxon>Enterobacteriaceae</taxon>
        <taxon>Salmonella</taxon>
    </lineage>
</organism>
<name>A0A3U3R221_SALET</name>
<feature type="domain" description="DUF4376" evidence="1">
    <location>
        <begin position="96"/>
        <end position="207"/>
    </location>
</feature>
<evidence type="ECO:0000259" key="1">
    <source>
        <dbReference type="Pfam" id="PF14301"/>
    </source>
</evidence>
<accession>A0A3U3R221</accession>
<evidence type="ECO:0000313" key="2">
    <source>
        <dbReference type="EMBL" id="HAB2077401.1"/>
    </source>
</evidence>
<proteinExistence type="predicted"/>
<sequence>MPTVAPHTGLPSNCTDIAPPDIPASHIAVFDSETETWSLNEDHRGETVCDTQTGNPIYISKPGPLPENTTTQAPTSPIDKFKNGQWVADLATVLGQKYAEINAWRNAQENGNYPFTLNDHHWDCGKASQDRLSPVTAVAKQGALPPGFFWTDADNIDVPMSADELIKLEAAMQQNMVLVGFKIHERQRQMKDEVNSLTNAQAVLDYVVGWPETVKECIMSCFTTPAILEMPGHYLWRVHKPFEFYLSDDNSDVISVPAGFVTDLAIVPRIFWSVMPPDGKYAKAAIIHDYLYDNALRTKKEADLIFLDGMTVPGVPKWKRIVMYLAVRWFGRGMYGKERKYCE</sequence>
<reference evidence="3" key="2">
    <citation type="submission" date="2019-10" db="EMBL/GenBank/DDBJ databases">
        <authorList>
            <consortium name="NCBI Pathogen Detection Project"/>
        </authorList>
    </citation>
    <scope>NUCLEOTIDE SEQUENCE</scope>
    <source>
        <strain evidence="3">Salmonella enterica</strain>
    </source>
</reference>
<dbReference type="AlphaFoldDB" id="A0A3U3R221"/>
<dbReference type="InterPro" id="IPR010767">
    <property type="entry name" value="Phage_CGC-2007_Cje0229"/>
</dbReference>
<evidence type="ECO:0000313" key="3">
    <source>
        <dbReference type="EMBL" id="HAB2180639.1"/>
    </source>
</evidence>
<protein>
    <submittedName>
        <fullName evidence="3">DUF1353 domain-containing protein</fullName>
    </submittedName>
</protein>
<dbReference type="Pfam" id="PF14301">
    <property type="entry name" value="DUF4376"/>
    <property type="match status" value="1"/>
</dbReference>
<dbReference type="EMBL" id="DAAFYW010000004">
    <property type="protein sequence ID" value="HAB2077401.1"/>
    <property type="molecule type" value="Genomic_DNA"/>
</dbReference>
<dbReference type="PANTHER" id="PTHR34413">
    <property type="entry name" value="PROPHAGE TAIL FIBER ASSEMBLY PROTEIN HOMOLOG TFAE-RELATED-RELATED"/>
    <property type="match status" value="1"/>
</dbReference>
<dbReference type="EMBL" id="DAAFZQ010000005">
    <property type="protein sequence ID" value="HAB2180639.1"/>
    <property type="molecule type" value="Genomic_DNA"/>
</dbReference>
<dbReference type="InterPro" id="IPR051220">
    <property type="entry name" value="TFA_Chaperone"/>
</dbReference>
<dbReference type="PANTHER" id="PTHR34413:SF2">
    <property type="entry name" value="PROPHAGE TAIL FIBER ASSEMBLY PROTEIN HOMOLOG TFAE-RELATED"/>
    <property type="match status" value="1"/>
</dbReference>
<dbReference type="InterPro" id="IPR025484">
    <property type="entry name" value="DUF4376"/>
</dbReference>
<comment type="caution">
    <text evidence="3">The sequence shown here is derived from an EMBL/GenBank/DDBJ whole genome shotgun (WGS) entry which is preliminary data.</text>
</comment>
<gene>
    <name evidence="2" type="ORF">GB173_11335</name>
    <name evidence="3" type="ORF">GB201_10020</name>
</gene>